<feature type="non-terminal residue" evidence="1">
    <location>
        <position position="60"/>
    </location>
</feature>
<sequence length="60" mass="6482">MDTMSRLITCIWLAQNNAEEAVNYYIDTFNSAPGNHHAQLGDITKAPKASEEISGMPAGS</sequence>
<reference evidence="1" key="1">
    <citation type="submission" date="2020-04" db="EMBL/GenBank/DDBJ databases">
        <authorList>
            <person name="Zhang T."/>
        </authorList>
    </citation>
    <scope>NUCLEOTIDE SEQUENCE</scope>
    <source>
        <strain evidence="1">HKST-UBA01</strain>
    </source>
</reference>
<dbReference type="EMBL" id="JAGQKX010000107">
    <property type="protein sequence ID" value="MCA9390485.1"/>
    <property type="molecule type" value="Genomic_DNA"/>
</dbReference>
<dbReference type="Proteomes" id="UP000701698">
    <property type="component" value="Unassembled WGS sequence"/>
</dbReference>
<dbReference type="Gene3D" id="3.30.720.100">
    <property type="match status" value="1"/>
</dbReference>
<protein>
    <submittedName>
        <fullName evidence="1">VOC family protein</fullName>
    </submittedName>
</protein>
<proteinExistence type="predicted"/>
<accession>A0A955LH45</accession>
<gene>
    <name evidence="1" type="ORF">KC571_03715</name>
</gene>
<dbReference type="AlphaFoldDB" id="A0A955LH45"/>
<evidence type="ECO:0000313" key="2">
    <source>
        <dbReference type="Proteomes" id="UP000701698"/>
    </source>
</evidence>
<reference evidence="1" key="2">
    <citation type="journal article" date="2021" name="Microbiome">
        <title>Successional dynamics and alternative stable states in a saline activated sludge microbial community over 9 years.</title>
        <authorList>
            <person name="Wang Y."/>
            <person name="Ye J."/>
            <person name="Ju F."/>
            <person name="Liu L."/>
            <person name="Boyd J.A."/>
            <person name="Deng Y."/>
            <person name="Parks D.H."/>
            <person name="Jiang X."/>
            <person name="Yin X."/>
            <person name="Woodcroft B.J."/>
            <person name="Tyson G.W."/>
            <person name="Hugenholtz P."/>
            <person name="Polz M.F."/>
            <person name="Zhang T."/>
        </authorList>
    </citation>
    <scope>NUCLEOTIDE SEQUENCE</scope>
    <source>
        <strain evidence="1">HKST-UBA01</strain>
    </source>
</reference>
<organism evidence="1 2">
    <name type="scientific">candidate division WWE3 bacterium</name>
    <dbReference type="NCBI Taxonomy" id="2053526"/>
    <lineage>
        <taxon>Bacteria</taxon>
        <taxon>Katanobacteria</taxon>
    </lineage>
</organism>
<comment type="caution">
    <text evidence="1">The sequence shown here is derived from an EMBL/GenBank/DDBJ whole genome shotgun (WGS) entry which is preliminary data.</text>
</comment>
<name>A0A955LH45_UNCKA</name>
<evidence type="ECO:0000313" key="1">
    <source>
        <dbReference type="EMBL" id="MCA9390485.1"/>
    </source>
</evidence>